<reference evidence="2" key="1">
    <citation type="submission" date="2016-10" db="EMBL/GenBank/DDBJ databases">
        <authorList>
            <person name="Varghese N."/>
            <person name="Submissions S."/>
        </authorList>
    </citation>
    <scope>NUCLEOTIDE SEQUENCE [LARGE SCALE GENOMIC DNA]</scope>
    <source>
        <strain evidence="2">DSM 28453</strain>
    </source>
</reference>
<organism evidence="1 2">
    <name type="scientific">Shimia haliotis</name>
    <dbReference type="NCBI Taxonomy" id="1280847"/>
    <lineage>
        <taxon>Bacteria</taxon>
        <taxon>Pseudomonadati</taxon>
        <taxon>Pseudomonadota</taxon>
        <taxon>Alphaproteobacteria</taxon>
        <taxon>Rhodobacterales</taxon>
        <taxon>Roseobacteraceae</taxon>
    </lineage>
</organism>
<dbReference type="STRING" id="1280847.SAMN04488036_101665"/>
<dbReference type="Proteomes" id="UP000198851">
    <property type="component" value="Unassembled WGS sequence"/>
</dbReference>
<dbReference type="RefSeq" id="WP_093320190.1">
    <property type="nucleotide sequence ID" value="NZ_FOSZ01000001.1"/>
</dbReference>
<dbReference type="AlphaFoldDB" id="A0A1I4AX30"/>
<evidence type="ECO:0000313" key="2">
    <source>
        <dbReference type="Proteomes" id="UP000198851"/>
    </source>
</evidence>
<dbReference type="OrthoDB" id="288532at2"/>
<dbReference type="EMBL" id="FOSZ01000001">
    <property type="protein sequence ID" value="SFK61152.1"/>
    <property type="molecule type" value="Genomic_DNA"/>
</dbReference>
<keyword evidence="2" id="KW-1185">Reference proteome</keyword>
<name>A0A1I4AX30_9RHOB</name>
<protein>
    <recommendedName>
        <fullName evidence="3">Sulfotransferase family protein</fullName>
    </recommendedName>
</protein>
<gene>
    <name evidence="1" type="ORF">SAMN04488036_101665</name>
</gene>
<accession>A0A1I4AX30</accession>
<proteinExistence type="predicted"/>
<sequence length="124" mass="13885">MTVVGKDFVFVHVPKSAGKSVAAFLGGTTKGIPGHAPLWYLRQSLGVHHFAFGTVRNPWARMVSAYMFITQKPLRRNDPIDEINRAKSLSFKDWLLHDEFFPKTMSFGAKTGNPAFNGDRSRFG</sequence>
<evidence type="ECO:0000313" key="1">
    <source>
        <dbReference type="EMBL" id="SFK61152.1"/>
    </source>
</evidence>
<evidence type="ECO:0008006" key="3">
    <source>
        <dbReference type="Google" id="ProtNLM"/>
    </source>
</evidence>